<evidence type="ECO:0000256" key="5">
    <source>
        <dbReference type="ARBA" id="ARBA00023136"/>
    </source>
</evidence>
<dbReference type="InterPro" id="IPR025405">
    <property type="entry name" value="DUF4131"/>
</dbReference>
<dbReference type="InterPro" id="IPR052159">
    <property type="entry name" value="Competence_DNA_uptake"/>
</dbReference>
<evidence type="ECO:0000256" key="4">
    <source>
        <dbReference type="ARBA" id="ARBA00022989"/>
    </source>
</evidence>
<evidence type="ECO:0000259" key="9">
    <source>
        <dbReference type="Pfam" id="PF13567"/>
    </source>
</evidence>
<dbReference type="GO" id="GO:0005886">
    <property type="term" value="C:plasma membrane"/>
    <property type="evidence" value="ECO:0007669"/>
    <property type="project" value="UniProtKB-SubCell"/>
</dbReference>
<feature type="region of interest" description="Disordered" evidence="6">
    <location>
        <begin position="1"/>
        <end position="36"/>
    </location>
</feature>
<feature type="transmembrane region" description="Helical" evidence="7">
    <location>
        <begin position="519"/>
        <end position="546"/>
    </location>
</feature>
<feature type="transmembrane region" description="Helical" evidence="7">
    <location>
        <begin position="116"/>
        <end position="134"/>
    </location>
</feature>
<evidence type="ECO:0000313" key="11">
    <source>
        <dbReference type="Proteomes" id="UP000191905"/>
    </source>
</evidence>
<evidence type="ECO:0000259" key="8">
    <source>
        <dbReference type="Pfam" id="PF03772"/>
    </source>
</evidence>
<reference evidence="10 11" key="1">
    <citation type="journal article" date="2016" name="Int. J. Syst. Evol. Microbiol.">
        <title>Pseudaminobacter manganicus sp. nov., isolated from sludge of a manganese mine.</title>
        <authorList>
            <person name="Li J."/>
            <person name="Huang J."/>
            <person name="Liao S."/>
            <person name="Wang G."/>
        </authorList>
    </citation>
    <scope>NUCLEOTIDE SEQUENCE [LARGE SCALE GENOMIC DNA]</scope>
    <source>
        <strain evidence="10 11">JH-7</strain>
    </source>
</reference>
<dbReference type="Pfam" id="PF03772">
    <property type="entry name" value="Competence"/>
    <property type="match status" value="1"/>
</dbReference>
<proteinExistence type="predicted"/>
<dbReference type="EMBL" id="MDET01000060">
    <property type="protein sequence ID" value="OQM73181.1"/>
    <property type="molecule type" value="Genomic_DNA"/>
</dbReference>
<dbReference type="Proteomes" id="UP000191905">
    <property type="component" value="Unassembled WGS sequence"/>
</dbReference>
<sequence length="818" mass="88122">MAGESRSADKTTNALPDTNERDRFSPARRLSPAGFLPDLKIHPVEDERSNDSRLAYSEPSATSKQWRLNFSTRSALNSIAQAARLELDRGVAFLLMPVFIGAGIVWYFSLTEEPGFLQPTACVLALGLAVIAARGRPRLKLALIAALLCAFGVLAAKFETWRVETLMVGSGISTHVTGRVVALDHMASGRVRLTLDVTGTARPRLYYQPERVRLSARRISSEIGAGSLVSGYARLLPPTGPVRPGGYDYSFQSYFDGIGGSGFFMTDPKPVATAHMPITAQMSAAIENARNAIAARIRRSIGGPEGEIAAALIVGVRAGIPEEINEAMRRTGIYHIISISGLHMALVAGTIMLLLRGAFALFPDFVSRYPVKKYAAFAALATTGAYLIISGMVVAAERSFIMLAVMLVAILFDRAALTVRNLSISALIVMLWSPHEVAGPSFQMSFAATAALVGGYATWADYRAGKTGEGRHAGRPLLFAAPRWMLVVLAGTCATTLIAGSATTLYAAWHFQRVSPLSLIANLAVMPVVSVVVMPFAVLSAIAMPFGADGPFLYVMGKGLSAMIAIAAWLSKHSPIDTIGLVSPQSVLLATIALVIVTMATTRLRWAMLPFAAAALLTVFWVRTPDLLVSENGKLLAMPIGGGELSVNRPRPNGFTLDNWRRAFNAETVIKPEAAHLLGVRLDVGVAASLLPGTSFLCANDFNGLCVARHPSGAIVAWAANAKDAKPACAYASIIVIEDATAQDPCRDKLVMVITARQLARFGSAAVYFDRFAADERPTIRYAVETRYRPWHEHRQFSREARGLAPYRRTHTKQQKKD</sequence>
<evidence type="ECO:0000256" key="1">
    <source>
        <dbReference type="ARBA" id="ARBA00004651"/>
    </source>
</evidence>
<evidence type="ECO:0000256" key="3">
    <source>
        <dbReference type="ARBA" id="ARBA00022692"/>
    </source>
</evidence>
<dbReference type="Pfam" id="PF13567">
    <property type="entry name" value="DUF4131"/>
    <property type="match status" value="1"/>
</dbReference>
<dbReference type="AlphaFoldDB" id="A0A1V8RIY2"/>
<dbReference type="STRING" id="1873176.BFN67_09260"/>
<protein>
    <submittedName>
        <fullName evidence="10">Competence protein</fullName>
    </submittedName>
</protein>
<organism evidence="10 11">
    <name type="scientific">Manganibacter manganicus</name>
    <dbReference type="NCBI Taxonomy" id="1873176"/>
    <lineage>
        <taxon>Bacteria</taxon>
        <taxon>Pseudomonadati</taxon>
        <taxon>Pseudomonadota</taxon>
        <taxon>Alphaproteobacteria</taxon>
        <taxon>Hyphomicrobiales</taxon>
        <taxon>Phyllobacteriaceae</taxon>
        <taxon>Manganibacter</taxon>
    </lineage>
</organism>
<evidence type="ECO:0000256" key="6">
    <source>
        <dbReference type="SAM" id="MobiDB-lite"/>
    </source>
</evidence>
<keyword evidence="5 7" id="KW-0472">Membrane</keyword>
<keyword evidence="11" id="KW-1185">Reference proteome</keyword>
<evidence type="ECO:0000256" key="7">
    <source>
        <dbReference type="SAM" id="Phobius"/>
    </source>
</evidence>
<feature type="domain" description="ComEC/Rec2-related protein" evidence="8">
    <location>
        <begin position="312"/>
        <end position="604"/>
    </location>
</feature>
<comment type="caution">
    <text evidence="10">The sequence shown here is derived from an EMBL/GenBank/DDBJ whole genome shotgun (WGS) entry which is preliminary data.</text>
</comment>
<gene>
    <name evidence="10" type="ORF">BFN67_09260</name>
</gene>
<feature type="transmembrane region" description="Helical" evidence="7">
    <location>
        <begin position="141"/>
        <end position="158"/>
    </location>
</feature>
<dbReference type="RefSeq" id="WP_080921800.1">
    <property type="nucleotide sequence ID" value="NZ_MDET01000060.1"/>
</dbReference>
<dbReference type="NCBIfam" id="TIGR00360">
    <property type="entry name" value="ComEC_N-term"/>
    <property type="match status" value="1"/>
</dbReference>
<feature type="transmembrane region" description="Helical" evidence="7">
    <location>
        <begin position="552"/>
        <end position="571"/>
    </location>
</feature>
<dbReference type="PANTHER" id="PTHR30619:SF1">
    <property type="entry name" value="RECOMBINATION PROTEIN 2"/>
    <property type="match status" value="1"/>
</dbReference>
<feature type="transmembrane region" description="Helical" evidence="7">
    <location>
        <begin position="333"/>
        <end position="362"/>
    </location>
</feature>
<feature type="transmembrane region" description="Helical" evidence="7">
    <location>
        <begin position="484"/>
        <end position="507"/>
    </location>
</feature>
<feature type="domain" description="DUF4131" evidence="9">
    <location>
        <begin position="121"/>
        <end position="265"/>
    </location>
</feature>
<comment type="subcellular location">
    <subcellularLocation>
        <location evidence="1">Cell membrane</location>
        <topology evidence="1">Multi-pass membrane protein</topology>
    </subcellularLocation>
</comment>
<evidence type="ECO:0000313" key="10">
    <source>
        <dbReference type="EMBL" id="OQM73181.1"/>
    </source>
</evidence>
<keyword evidence="4 7" id="KW-1133">Transmembrane helix</keyword>
<keyword evidence="2" id="KW-1003">Cell membrane</keyword>
<accession>A0A1V8RIY2</accession>
<evidence type="ECO:0000256" key="2">
    <source>
        <dbReference type="ARBA" id="ARBA00022475"/>
    </source>
</evidence>
<keyword evidence="3 7" id="KW-0812">Transmembrane</keyword>
<dbReference type="PANTHER" id="PTHR30619">
    <property type="entry name" value="DNA INTERNALIZATION/COMPETENCE PROTEIN COMEC/REC2"/>
    <property type="match status" value="1"/>
</dbReference>
<feature type="transmembrane region" description="Helical" evidence="7">
    <location>
        <begin position="91"/>
        <end position="110"/>
    </location>
</feature>
<feature type="transmembrane region" description="Helical" evidence="7">
    <location>
        <begin position="578"/>
        <end position="600"/>
    </location>
</feature>
<name>A0A1V8RIY2_9HYPH</name>
<dbReference type="InterPro" id="IPR004477">
    <property type="entry name" value="ComEC_N"/>
</dbReference>
<dbReference type="OrthoDB" id="9790149at2"/>
<feature type="transmembrane region" description="Helical" evidence="7">
    <location>
        <begin position="374"/>
        <end position="394"/>
    </location>
</feature>